<evidence type="ECO:0008006" key="3">
    <source>
        <dbReference type="Google" id="ProtNLM"/>
    </source>
</evidence>
<protein>
    <recommendedName>
        <fullName evidence="3">ATP-grasp domain-containing protein</fullName>
    </recommendedName>
</protein>
<sequence>MIYYLVTKPFSNTIRSFLATWGKALKPRVRVIPYHKAFRQRHFSPGTYIFSDIERLSVRETGYAASIHDALTARWGNRFRLLNHPTRSMKRYELLRTLYNAGINSHNVFRVTEGRLPERYPVFIRGADDHGGAATALIHSEAELRNEIDLLDRRGISREDKIIVEFCDTADSSGIYRKYSALNIDGTIIPRHVCSSREWQVKFPDLSSPELIREELDFISHNGHRAELKRIFALAGIRYGRIDYGMRNGSIRVWEINTYPRIASFVSAENPARERTHNRFIEKIRQAFETLDNCSAADAGRTKNPVRKELYRHKALDHAKYIGESILFLLPLPPRHNGLIRSKLVAIKDRIVNSQ</sequence>
<dbReference type="KEGG" id="dalk:DSCA_55580"/>
<evidence type="ECO:0000313" key="1">
    <source>
        <dbReference type="EMBL" id="BBO71628.1"/>
    </source>
</evidence>
<dbReference type="Proteomes" id="UP000427906">
    <property type="component" value="Chromosome"/>
</dbReference>
<dbReference type="EMBL" id="AP021874">
    <property type="protein sequence ID" value="BBO71628.1"/>
    <property type="molecule type" value="Genomic_DNA"/>
</dbReference>
<dbReference type="OrthoDB" id="460582at2"/>
<name>A0A5K7YSL1_9BACT</name>
<evidence type="ECO:0000313" key="2">
    <source>
        <dbReference type="Proteomes" id="UP000427906"/>
    </source>
</evidence>
<proteinExistence type="predicted"/>
<dbReference type="SUPFAM" id="SSF56059">
    <property type="entry name" value="Glutathione synthetase ATP-binding domain-like"/>
    <property type="match status" value="1"/>
</dbReference>
<accession>A0A5K7YSL1</accession>
<dbReference type="RefSeq" id="WP_155319433.1">
    <property type="nucleotide sequence ID" value="NZ_AP021874.1"/>
</dbReference>
<organism evidence="1 2">
    <name type="scientific">Desulfosarcina alkanivorans</name>
    <dbReference type="NCBI Taxonomy" id="571177"/>
    <lineage>
        <taxon>Bacteria</taxon>
        <taxon>Pseudomonadati</taxon>
        <taxon>Thermodesulfobacteriota</taxon>
        <taxon>Desulfobacteria</taxon>
        <taxon>Desulfobacterales</taxon>
        <taxon>Desulfosarcinaceae</taxon>
        <taxon>Desulfosarcina</taxon>
    </lineage>
</organism>
<reference evidence="1 2" key="1">
    <citation type="submission" date="2019-11" db="EMBL/GenBank/DDBJ databases">
        <title>Comparative genomics of hydrocarbon-degrading Desulfosarcina strains.</title>
        <authorList>
            <person name="Watanabe M."/>
            <person name="Kojima H."/>
            <person name="Fukui M."/>
        </authorList>
    </citation>
    <scope>NUCLEOTIDE SEQUENCE [LARGE SCALE GENOMIC DNA]</scope>
    <source>
        <strain evidence="1 2">PL12</strain>
    </source>
</reference>
<dbReference type="AlphaFoldDB" id="A0A5K7YSL1"/>
<gene>
    <name evidence="1" type="ORF">DSCA_55580</name>
</gene>
<keyword evidence="2" id="KW-1185">Reference proteome</keyword>